<dbReference type="Proteomes" id="UP000625283">
    <property type="component" value="Unassembled WGS sequence"/>
</dbReference>
<name>A0ABS1R7Y8_9SPHI</name>
<dbReference type="RefSeq" id="WP_202104105.1">
    <property type="nucleotide sequence ID" value="NZ_JAERTY010000009.1"/>
</dbReference>
<evidence type="ECO:0000313" key="1">
    <source>
        <dbReference type="EMBL" id="MBL1410410.1"/>
    </source>
</evidence>
<accession>A0ABS1R7Y8</accession>
<reference evidence="1 2" key="1">
    <citation type="submission" date="2021-01" db="EMBL/GenBank/DDBJ databases">
        <title>C459-1 draft genome sequence.</title>
        <authorList>
            <person name="Zhang X.-F."/>
        </authorList>
    </citation>
    <scope>NUCLEOTIDE SEQUENCE [LARGE SCALE GENOMIC DNA]</scope>
    <source>
        <strain evidence="2">C459-1</strain>
    </source>
</reference>
<comment type="caution">
    <text evidence="1">The sequence shown here is derived from an EMBL/GenBank/DDBJ whole genome shotgun (WGS) entry which is preliminary data.</text>
</comment>
<gene>
    <name evidence="1" type="ORF">JKG61_16760</name>
</gene>
<sequence length="343" mass="40804">MDVKFIDASSWQETFWFQSGGTREKHILQDENDDLWFFKRSERKAGKNNQEKYYKDEFWSEIIAYQIGTLLKLNVLRYDVATSKGEIGCISRSMIKRDNEQLVEVGRYMVTFNPQFIPEKNETRNEYTYQLLENTLQHFALGKYKRDFIQTLIFDALIGNSDRHQENWAFISDSFNSEEDVDIEPMLARIQKEGDFKYNEALINREFELRKLNIREMAPIYDSGSSLGRELTEDKINKMLKDNQMMEAYIRRGTSELHGGDKRKIQHFDLIRQFKQSVDKDEFERTTVFLNNWDLQKVDEIINNIDNVLPEKHSFYKLSASRKELILKLLTLRYKTITTIINE</sequence>
<evidence type="ECO:0008006" key="3">
    <source>
        <dbReference type="Google" id="ProtNLM"/>
    </source>
</evidence>
<evidence type="ECO:0000313" key="2">
    <source>
        <dbReference type="Proteomes" id="UP000625283"/>
    </source>
</evidence>
<dbReference type="Gene3D" id="1.10.1070.20">
    <property type="match status" value="1"/>
</dbReference>
<dbReference type="EMBL" id="JAERTY010000009">
    <property type="protein sequence ID" value="MBL1410410.1"/>
    <property type="molecule type" value="Genomic_DNA"/>
</dbReference>
<keyword evidence="2" id="KW-1185">Reference proteome</keyword>
<protein>
    <recommendedName>
        <fullName evidence="3">HipA-like C-terminal domain-containing protein</fullName>
    </recommendedName>
</protein>
<proteinExistence type="predicted"/>
<organism evidence="1 2">
    <name type="scientific">Sphingobacterium faecale</name>
    <dbReference type="NCBI Taxonomy" id="2803775"/>
    <lineage>
        <taxon>Bacteria</taxon>
        <taxon>Pseudomonadati</taxon>
        <taxon>Bacteroidota</taxon>
        <taxon>Sphingobacteriia</taxon>
        <taxon>Sphingobacteriales</taxon>
        <taxon>Sphingobacteriaceae</taxon>
        <taxon>Sphingobacterium</taxon>
    </lineage>
</organism>